<protein>
    <submittedName>
        <fullName evidence="1">Uncharacterized protein</fullName>
    </submittedName>
</protein>
<gene>
    <name evidence="1" type="ORF">CJD35_12045</name>
</gene>
<dbReference type="Gene3D" id="1.10.1220.10">
    <property type="entry name" value="Met repressor-like"/>
    <property type="match status" value="1"/>
</dbReference>
<dbReference type="AlphaFoldDB" id="A0A249MVB7"/>
<sequence>MGEPKPLASLTSGLLARKGAAQPAMRRPMLGFGRTAGAALQQDDLGWNDMGFDVEPAPLPTDEPPVAIGLTPMPAALPVSAPVPPVVIEREELVERLAGKPAPRKAAAKASAKAKASRKAAFTLRIDADRHLKLRLACAITGRSAQQIITESLDNFLNDLPEIDRLTQQLPHMRGNQ</sequence>
<organism evidence="1 2">
    <name type="scientific">Sphingobium xenophagum</name>
    <dbReference type="NCBI Taxonomy" id="121428"/>
    <lineage>
        <taxon>Bacteria</taxon>
        <taxon>Pseudomonadati</taxon>
        <taxon>Pseudomonadota</taxon>
        <taxon>Alphaproteobacteria</taxon>
        <taxon>Sphingomonadales</taxon>
        <taxon>Sphingomonadaceae</taxon>
        <taxon>Sphingobium</taxon>
    </lineage>
</organism>
<dbReference type="Proteomes" id="UP000217141">
    <property type="component" value="Chromosome I"/>
</dbReference>
<name>A0A249MVB7_SPHXE</name>
<dbReference type="GO" id="GO:0006355">
    <property type="term" value="P:regulation of DNA-templated transcription"/>
    <property type="evidence" value="ECO:0007669"/>
    <property type="project" value="InterPro"/>
</dbReference>
<evidence type="ECO:0000313" key="1">
    <source>
        <dbReference type="EMBL" id="ASY45089.1"/>
    </source>
</evidence>
<proteinExistence type="predicted"/>
<dbReference type="InterPro" id="IPR010985">
    <property type="entry name" value="Ribbon_hlx_hlx"/>
</dbReference>
<evidence type="ECO:0000313" key="2">
    <source>
        <dbReference type="Proteomes" id="UP000217141"/>
    </source>
</evidence>
<reference evidence="1 2" key="1">
    <citation type="submission" date="2017-08" db="EMBL/GenBank/DDBJ databases">
        <title>Whole Genome Sequence of Sphingobium hydrophobicum C1: Insights into Adaption to the Electronic-waste Contaminated Sediment.</title>
        <authorList>
            <person name="Song D."/>
            <person name="Chen X."/>
            <person name="Xu M."/>
        </authorList>
    </citation>
    <scope>NUCLEOTIDE SEQUENCE [LARGE SCALE GENOMIC DNA]</scope>
    <source>
        <strain evidence="1 2">C1</strain>
    </source>
</reference>
<dbReference type="InterPro" id="IPR013321">
    <property type="entry name" value="Arc_rbn_hlx_hlx"/>
</dbReference>
<accession>A0A249MVB7</accession>
<dbReference type="KEGG" id="shyd:CJD35_12045"/>
<dbReference type="RefSeq" id="WP_017182492.1">
    <property type="nucleotide sequence ID" value="NZ_CP022745.1"/>
</dbReference>
<dbReference type="SUPFAM" id="SSF47598">
    <property type="entry name" value="Ribbon-helix-helix"/>
    <property type="match status" value="1"/>
</dbReference>
<dbReference type="EMBL" id="CP022745">
    <property type="protein sequence ID" value="ASY45089.1"/>
    <property type="molecule type" value="Genomic_DNA"/>
</dbReference>